<feature type="domain" description="DUF218" evidence="2">
    <location>
        <begin position="80"/>
        <end position="242"/>
    </location>
</feature>
<feature type="transmembrane region" description="Helical" evidence="1">
    <location>
        <begin position="7"/>
        <end position="30"/>
    </location>
</feature>
<feature type="transmembrane region" description="Helical" evidence="1">
    <location>
        <begin position="42"/>
        <end position="63"/>
    </location>
</feature>
<proteinExistence type="predicted"/>
<dbReference type="RefSeq" id="WP_237466065.1">
    <property type="nucleotide sequence ID" value="NZ_CAKLDI010000001.1"/>
</dbReference>
<evidence type="ECO:0000256" key="1">
    <source>
        <dbReference type="SAM" id="Phobius"/>
    </source>
</evidence>
<dbReference type="PANTHER" id="PTHR30336:SF4">
    <property type="entry name" value="ENVELOPE BIOGENESIS FACTOR ELYC"/>
    <property type="match status" value="1"/>
</dbReference>
<dbReference type="InterPro" id="IPR051599">
    <property type="entry name" value="Cell_Envelope_Assoc"/>
</dbReference>
<evidence type="ECO:0000259" key="2">
    <source>
        <dbReference type="Pfam" id="PF02698"/>
    </source>
</evidence>
<name>A0ABN8DR60_9VIBR</name>
<dbReference type="CDD" id="cd06259">
    <property type="entry name" value="YdcF-like"/>
    <property type="match status" value="1"/>
</dbReference>
<dbReference type="PANTHER" id="PTHR30336">
    <property type="entry name" value="INNER MEMBRANE PROTEIN, PROBABLE PERMEASE"/>
    <property type="match status" value="1"/>
</dbReference>
<keyword evidence="1" id="KW-0812">Transmembrane</keyword>
<keyword evidence="1" id="KW-1133">Transmembrane helix</keyword>
<keyword evidence="1" id="KW-0472">Membrane</keyword>
<sequence length="266" mass="30147">MFELKKILSALLMPLPALLGLALIGLYLIWFTRHANWGRWMLTISWVMLFLLSFQPVSTTLLASQERQYRAFIPDQERIDYVMVLGESHVVDKDIPATSELSRAALMRLIEGIRIYRLYPGSRLVLSGYDGGTEISHARMMAKVALELGVPKSDILLLETAKDTWEEANQAASAIGDAKIVLVTSAVHMERAINEFENAGLHPIPAPTNFLAHKNIKQPWVKYVPKPLYLEQSTTYWYETLGGWWRLLRDNTNPPEAEPVEASQID</sequence>
<dbReference type="InterPro" id="IPR003848">
    <property type="entry name" value="DUF218"/>
</dbReference>
<dbReference type="InterPro" id="IPR014729">
    <property type="entry name" value="Rossmann-like_a/b/a_fold"/>
</dbReference>
<dbReference type="NCBIfam" id="NF007794">
    <property type="entry name" value="PRK10494.1"/>
    <property type="match status" value="1"/>
</dbReference>
<protein>
    <recommendedName>
        <fullName evidence="2">DUF218 domain-containing protein</fullName>
    </recommendedName>
</protein>
<dbReference type="Proteomes" id="UP000838672">
    <property type="component" value="Unassembled WGS sequence"/>
</dbReference>
<dbReference type="Pfam" id="PF02698">
    <property type="entry name" value="DUF218"/>
    <property type="match status" value="1"/>
</dbReference>
<evidence type="ECO:0000313" key="4">
    <source>
        <dbReference type="Proteomes" id="UP000838672"/>
    </source>
</evidence>
<keyword evidence="4" id="KW-1185">Reference proteome</keyword>
<dbReference type="EMBL" id="CAKLDI010000001">
    <property type="protein sequence ID" value="CAH0533634.1"/>
    <property type="molecule type" value="Genomic_DNA"/>
</dbReference>
<gene>
    <name evidence="3" type="ORF">VST7929_01505</name>
</gene>
<comment type="caution">
    <text evidence="3">The sequence shown here is derived from an EMBL/GenBank/DDBJ whole genome shotgun (WGS) entry which is preliminary data.</text>
</comment>
<reference evidence="3" key="1">
    <citation type="submission" date="2021-11" db="EMBL/GenBank/DDBJ databases">
        <authorList>
            <person name="Rodrigo-Torres L."/>
            <person name="Arahal R. D."/>
            <person name="Lucena T."/>
        </authorList>
    </citation>
    <scope>NUCLEOTIDE SEQUENCE</scope>
    <source>
        <strain evidence="3">CECT 7929</strain>
    </source>
</reference>
<accession>A0ABN8DR60</accession>
<evidence type="ECO:0000313" key="3">
    <source>
        <dbReference type="EMBL" id="CAH0533634.1"/>
    </source>
</evidence>
<dbReference type="Gene3D" id="3.40.50.620">
    <property type="entry name" value="HUPs"/>
    <property type="match status" value="1"/>
</dbReference>
<organism evidence="3 4">
    <name type="scientific">Vibrio stylophorae</name>
    <dbReference type="NCBI Taxonomy" id="659351"/>
    <lineage>
        <taxon>Bacteria</taxon>
        <taxon>Pseudomonadati</taxon>
        <taxon>Pseudomonadota</taxon>
        <taxon>Gammaproteobacteria</taxon>
        <taxon>Vibrionales</taxon>
        <taxon>Vibrionaceae</taxon>
        <taxon>Vibrio</taxon>
    </lineage>
</organism>